<feature type="signal peptide" evidence="1">
    <location>
        <begin position="1"/>
        <end position="20"/>
    </location>
</feature>
<gene>
    <name evidence="3" type="ORF">FTW19_12460</name>
</gene>
<dbReference type="Gene3D" id="2.120.10.10">
    <property type="match status" value="1"/>
</dbReference>
<evidence type="ECO:0000313" key="3">
    <source>
        <dbReference type="EMBL" id="QEE28739.1"/>
    </source>
</evidence>
<dbReference type="PROSITE" id="PS51257">
    <property type="entry name" value="PROKAR_LIPOPROTEIN"/>
    <property type="match status" value="1"/>
</dbReference>
<feature type="domain" description="Sialidase" evidence="2">
    <location>
        <begin position="229"/>
        <end position="355"/>
    </location>
</feature>
<accession>A0A5B9EAD8</accession>
<dbReference type="KEGG" id="talb:FTW19_12460"/>
<dbReference type="AlphaFoldDB" id="A0A5B9EAD8"/>
<dbReference type="Pfam" id="PF13088">
    <property type="entry name" value="BNR_2"/>
    <property type="match status" value="1"/>
</dbReference>
<proteinExistence type="predicted"/>
<dbReference type="SUPFAM" id="SSF50939">
    <property type="entry name" value="Sialidases"/>
    <property type="match status" value="1"/>
</dbReference>
<dbReference type="OrthoDB" id="9764969at2"/>
<sequence>MMARRLVPAAALLLSLLTTACRHEQSAATAEPGFRFEPQPHQLPFPLVRPVVASAVNGDLYLLGVDRSQDGSKLTLTTSNDAGDRWGQPAVLNTAGTMVSTAAENAPQIAARGMYAYALWQQHDEAGATTLQFARTSPGMAHMPPHVVSPVDKPAGDTSYTGFASFTVAPNGDIYAVWLDGRSPASSPGTFSVYLARSTDKGMTFQPNVRVAELSCPCCRPAAAVAADGTVYVVYRHVYDDNERDIAMISSHDGGQHWSAPVRVSTDRWKLFGCPESGPVIAIQHNSPVVSWYTASEQKPGIRLATSSDGGKTFQSARRVSDGILSANHPYLSQREDGTIAVSFSGRAAGQTGEWSPLVPYLYSVSPGGSVTRASALPAVAAGGRYPAASLGQDGSVYLAWSTEDEQPKTFFSRATAH</sequence>
<evidence type="ECO:0000313" key="4">
    <source>
        <dbReference type="Proteomes" id="UP000321820"/>
    </source>
</evidence>
<evidence type="ECO:0000259" key="2">
    <source>
        <dbReference type="Pfam" id="PF13088"/>
    </source>
</evidence>
<keyword evidence="1" id="KW-0732">Signal</keyword>
<dbReference type="InterPro" id="IPR011040">
    <property type="entry name" value="Sialidase"/>
</dbReference>
<evidence type="ECO:0000256" key="1">
    <source>
        <dbReference type="SAM" id="SignalP"/>
    </source>
</evidence>
<dbReference type="EMBL" id="CP042806">
    <property type="protein sequence ID" value="QEE28739.1"/>
    <property type="molecule type" value="Genomic_DNA"/>
</dbReference>
<keyword evidence="4" id="KW-1185">Reference proteome</keyword>
<protein>
    <submittedName>
        <fullName evidence="3">Exo-alpha-sialidase</fullName>
    </submittedName>
</protein>
<organism evidence="3 4">
    <name type="scientific">Terriglobus albidus</name>
    <dbReference type="NCBI Taxonomy" id="1592106"/>
    <lineage>
        <taxon>Bacteria</taxon>
        <taxon>Pseudomonadati</taxon>
        <taxon>Acidobacteriota</taxon>
        <taxon>Terriglobia</taxon>
        <taxon>Terriglobales</taxon>
        <taxon>Acidobacteriaceae</taxon>
        <taxon>Terriglobus</taxon>
    </lineage>
</organism>
<reference evidence="3 4" key="1">
    <citation type="submission" date="2019-08" db="EMBL/GenBank/DDBJ databases">
        <title>Complete genome sequence of Terriglobus albidus strain ORNL.</title>
        <authorList>
            <person name="Podar M."/>
        </authorList>
    </citation>
    <scope>NUCLEOTIDE SEQUENCE [LARGE SCALE GENOMIC DNA]</scope>
    <source>
        <strain evidence="3 4">ORNL</strain>
    </source>
</reference>
<dbReference type="InterPro" id="IPR036278">
    <property type="entry name" value="Sialidase_sf"/>
</dbReference>
<dbReference type="Proteomes" id="UP000321820">
    <property type="component" value="Chromosome"/>
</dbReference>
<dbReference type="CDD" id="cd15482">
    <property type="entry name" value="Sialidase_non-viral"/>
    <property type="match status" value="1"/>
</dbReference>
<name>A0A5B9EAD8_9BACT</name>
<dbReference type="RefSeq" id="WP_147647929.1">
    <property type="nucleotide sequence ID" value="NZ_CP042806.1"/>
</dbReference>
<feature type="chain" id="PRO_5022837090" evidence="1">
    <location>
        <begin position="21"/>
        <end position="418"/>
    </location>
</feature>